<dbReference type="InterPro" id="IPR013520">
    <property type="entry name" value="Ribonucl_H"/>
</dbReference>
<comment type="function">
    <text evidence="1">DNA polymerase III is a complex, multichain enzyme responsible for most of the replicative synthesis in bacteria. The epsilon subunit contain the editing function and is a proofreading 3'-5' exonuclease.</text>
</comment>
<organism evidence="5 6">
    <name type="scientific">Mesorhizobium australicum</name>
    <dbReference type="NCBI Taxonomy" id="536018"/>
    <lineage>
        <taxon>Bacteria</taxon>
        <taxon>Pseudomonadati</taxon>
        <taxon>Pseudomonadota</taxon>
        <taxon>Alphaproteobacteria</taxon>
        <taxon>Hyphomicrobiales</taxon>
        <taxon>Phyllobacteriaceae</taxon>
        <taxon>Mesorhizobium</taxon>
    </lineage>
</organism>
<evidence type="ECO:0000259" key="4">
    <source>
        <dbReference type="PROSITE" id="PS51371"/>
    </source>
</evidence>
<evidence type="ECO:0000256" key="2">
    <source>
        <dbReference type="ARBA" id="ARBA00026073"/>
    </source>
</evidence>
<dbReference type="SUPFAM" id="SSF54631">
    <property type="entry name" value="CBS-domain pair"/>
    <property type="match status" value="1"/>
</dbReference>
<feature type="domain" description="CBS" evidence="4">
    <location>
        <begin position="235"/>
        <end position="298"/>
    </location>
</feature>
<evidence type="ECO:0000256" key="1">
    <source>
        <dbReference type="ARBA" id="ARBA00025483"/>
    </source>
</evidence>
<dbReference type="SMART" id="SM00116">
    <property type="entry name" value="CBS"/>
    <property type="match status" value="2"/>
</dbReference>
<keyword evidence="6" id="KW-1185">Reference proteome</keyword>
<gene>
    <name evidence="5" type="ORF">SAMN02982922_4229</name>
</gene>
<dbReference type="GO" id="GO:0005829">
    <property type="term" value="C:cytosol"/>
    <property type="evidence" value="ECO:0007669"/>
    <property type="project" value="TreeGrafter"/>
</dbReference>
<dbReference type="Pfam" id="PF00571">
    <property type="entry name" value="CBS"/>
    <property type="match status" value="2"/>
</dbReference>
<keyword evidence="3" id="KW-0129">CBS domain</keyword>
<dbReference type="AlphaFoldDB" id="A0A1X7PJ13"/>
<dbReference type="PROSITE" id="PS51371">
    <property type="entry name" value="CBS"/>
    <property type="match status" value="2"/>
</dbReference>
<dbReference type="Pfam" id="PF00929">
    <property type="entry name" value="RNase_T"/>
    <property type="match status" value="1"/>
</dbReference>
<dbReference type="Pfam" id="PF03445">
    <property type="entry name" value="DUF294"/>
    <property type="match status" value="1"/>
</dbReference>
<comment type="subunit">
    <text evidence="2">DNA polymerase III contains a core (composed of alpha, epsilon and theta chains) that associates with a tau subunit. This core dimerizes to form the POLIII' complex. PolIII' associates with the gamma complex (composed of gamma, delta, delta', psi and chi chains) and with the beta chain to form the complete DNA polymerase III complex.</text>
</comment>
<dbReference type="SUPFAM" id="SSF53098">
    <property type="entry name" value="Ribonuclease H-like"/>
    <property type="match status" value="1"/>
</dbReference>
<proteinExistence type="predicted"/>
<dbReference type="PANTHER" id="PTHR30231">
    <property type="entry name" value="DNA POLYMERASE III SUBUNIT EPSILON"/>
    <property type="match status" value="1"/>
</dbReference>
<protein>
    <submittedName>
        <fullName evidence="5">CBS domain-containing protein</fullName>
    </submittedName>
</protein>
<dbReference type="CDD" id="cd05401">
    <property type="entry name" value="NT_GlnE_GlnD_like"/>
    <property type="match status" value="1"/>
</dbReference>
<dbReference type="InterPro" id="IPR012337">
    <property type="entry name" value="RNaseH-like_sf"/>
</dbReference>
<dbReference type="OrthoDB" id="9808528at2"/>
<dbReference type="GO" id="GO:0008773">
    <property type="term" value="F:[protein-PII] uridylyltransferase activity"/>
    <property type="evidence" value="ECO:0007669"/>
    <property type="project" value="InterPro"/>
</dbReference>
<dbReference type="GO" id="GO:0045004">
    <property type="term" value="P:DNA replication proofreading"/>
    <property type="evidence" value="ECO:0007669"/>
    <property type="project" value="TreeGrafter"/>
</dbReference>
<name>A0A1X7PJ13_9HYPH</name>
<dbReference type="SMART" id="SM00479">
    <property type="entry name" value="EXOIII"/>
    <property type="match status" value="1"/>
</dbReference>
<reference evidence="5 6" key="1">
    <citation type="submission" date="2017-04" db="EMBL/GenBank/DDBJ databases">
        <authorList>
            <person name="Afonso C.L."/>
            <person name="Miller P.J."/>
            <person name="Scott M.A."/>
            <person name="Spackman E."/>
            <person name="Goraichik I."/>
            <person name="Dimitrov K.M."/>
            <person name="Suarez D.L."/>
            <person name="Swayne D.E."/>
        </authorList>
    </citation>
    <scope>NUCLEOTIDE SEQUENCE [LARGE SCALE GENOMIC DNA]</scope>
    <source>
        <strain evidence="5 6">B5P</strain>
    </source>
</reference>
<dbReference type="InterPro" id="IPR018821">
    <property type="entry name" value="DUF294_put_nucleoTrafse_sb-bd"/>
</dbReference>
<evidence type="ECO:0000313" key="5">
    <source>
        <dbReference type="EMBL" id="SMH50686.1"/>
    </source>
</evidence>
<accession>A0A1X7PJ13</accession>
<dbReference type="Proteomes" id="UP000193083">
    <property type="component" value="Unassembled WGS sequence"/>
</dbReference>
<dbReference type="GO" id="GO:0003676">
    <property type="term" value="F:nucleic acid binding"/>
    <property type="evidence" value="ECO:0007669"/>
    <property type="project" value="InterPro"/>
</dbReference>
<dbReference type="PANTHER" id="PTHR30231:SF41">
    <property type="entry name" value="DNA POLYMERASE III SUBUNIT EPSILON"/>
    <property type="match status" value="1"/>
</dbReference>
<dbReference type="InterPro" id="IPR000644">
    <property type="entry name" value="CBS_dom"/>
</dbReference>
<sequence length="703" mass="74689">MRPTTGATPLAALDAVAIDTETTSLDTSVARVIEIGAVRLAGGEEFATLVDPAMTIPPASSAIHGISAETVAGAPPFPEAYAAFAAFAGPRVLIGHSIGYDLAIFEREAARAGMRWAKPRSLCVRLLATLASPALPDYSLDMIAAWLGVPIESRHRALGDARAAAAIFAALLPRLSERGVRTLAEAERACLSLTAELETHHRAGWAEPVRSPAEAPALLRAVDPYAYNHRVADIMSSPPVILPSSATLADAVATMSERRISSVFVSDHAAPAAPLADYGILTERDVMRHIARGGAAALERQAGKTATRPLVSVRESAFVYRAIGRMARLKIRHLAVRTEEGRLSGIVSARDLLRLRGGAAVSLDDAIEEADTARHLAAAWATLPSVAEALIAEQIDARQIAGVVSEELRAMTRRAAALGEETMISEGLGFPPCPYAILVLGSGGRGESLLAADQDNAIVFAQGAPGGPEDLWFAELGHRMAAILDQAGIPFCKGGVMAKNPEWRGSVATWRDRVGEWMSRSRPEDLLNVDIFFDLYAVAGDIDLANSLHDFAYSEGHRATAFAKLLAGQLDALGSPFGFLGNLQTEDGRIDLKKAGLFPIVSAARTLAIRHDIRARGTRDRLEGLIAKRVGAEADLRALCDAHGLILRLMLAQQSSDLHAGIPVSNKVELARLSRGDVSALKAALKRVQSVPTMVRDLMFGDA</sequence>
<dbReference type="Gene3D" id="3.10.580.10">
    <property type="entry name" value="CBS-domain"/>
    <property type="match status" value="1"/>
</dbReference>
<dbReference type="RefSeq" id="WP_085465941.1">
    <property type="nucleotide sequence ID" value="NZ_FXBL01000004.1"/>
</dbReference>
<dbReference type="GO" id="GO:0008408">
    <property type="term" value="F:3'-5' exonuclease activity"/>
    <property type="evidence" value="ECO:0007669"/>
    <property type="project" value="TreeGrafter"/>
</dbReference>
<dbReference type="Pfam" id="PF10335">
    <property type="entry name" value="DUF294_C"/>
    <property type="match status" value="1"/>
</dbReference>
<dbReference type="InterPro" id="IPR036397">
    <property type="entry name" value="RNaseH_sf"/>
</dbReference>
<evidence type="ECO:0000313" key="6">
    <source>
        <dbReference type="Proteomes" id="UP000193083"/>
    </source>
</evidence>
<dbReference type="FunFam" id="3.30.420.10:FF:000045">
    <property type="entry name" value="3'-5' exonuclease DinG"/>
    <property type="match status" value="1"/>
</dbReference>
<dbReference type="InterPro" id="IPR005105">
    <property type="entry name" value="GlnD_Uridyltrans_N"/>
</dbReference>
<dbReference type="Gene3D" id="3.30.420.10">
    <property type="entry name" value="Ribonuclease H-like superfamily/Ribonuclease H"/>
    <property type="match status" value="1"/>
</dbReference>
<dbReference type="CDD" id="cd06127">
    <property type="entry name" value="DEDDh"/>
    <property type="match status" value="1"/>
</dbReference>
<evidence type="ECO:0000256" key="3">
    <source>
        <dbReference type="PROSITE-ProRule" id="PRU00703"/>
    </source>
</evidence>
<dbReference type="EMBL" id="FXBL01000004">
    <property type="protein sequence ID" value="SMH50686.1"/>
    <property type="molecule type" value="Genomic_DNA"/>
</dbReference>
<feature type="domain" description="CBS" evidence="4">
    <location>
        <begin position="306"/>
        <end position="363"/>
    </location>
</feature>
<dbReference type="InterPro" id="IPR046342">
    <property type="entry name" value="CBS_dom_sf"/>
</dbReference>